<organism evidence="2 3">
    <name type="scientific">Ectopseudomonas oleovorans</name>
    <name type="common">Pseudomonas oleovorans</name>
    <dbReference type="NCBI Taxonomy" id="301"/>
    <lineage>
        <taxon>Bacteria</taxon>
        <taxon>Pseudomonadati</taxon>
        <taxon>Pseudomonadota</taxon>
        <taxon>Gammaproteobacteria</taxon>
        <taxon>Pseudomonadales</taxon>
        <taxon>Pseudomonadaceae</taxon>
        <taxon>Ectopseudomonas</taxon>
    </lineage>
</organism>
<name>A0A397NBG1_ECTOL</name>
<evidence type="ECO:0000259" key="1">
    <source>
        <dbReference type="Pfam" id="PF00089"/>
    </source>
</evidence>
<feature type="domain" description="Peptidase S1" evidence="1">
    <location>
        <begin position="127"/>
        <end position="250"/>
    </location>
</feature>
<dbReference type="AlphaFoldDB" id="A0A397NBG1"/>
<dbReference type="Proteomes" id="UP000265836">
    <property type="component" value="Unassembled WGS sequence"/>
</dbReference>
<accession>A0A397NBG1</accession>
<sequence>MLKVNNELWVCNRLFNKKKEIGTHRYCAPIFIASTFSGTLLIKDEHLAPSKIDENTLRSGTVTFIQYKGGFYALTCRHVIDSLERQEQQWKDEQLQNHDFIPPISGMGLYTPIGNNQYHFNYKFTKVADTNVDLAIARIKPDVFKRLDRSAITLASKKKLPRTGIASGYPEEQRAIKEGNSINTFHPKFVSCIATLQESQSGNLYIQDTISEHRGVDVLSGMSGGPLIWSDSKRFGLAGIIKSGYDIQPKENGFTSENSIFIHAERVTPQLLDNWLESAPPMEELKDETKSLYIPSNMRE</sequence>
<gene>
    <name evidence="2" type="ORF">DFO61_2027</name>
</gene>
<dbReference type="RefSeq" id="WP_137010770.1">
    <property type="nucleotide sequence ID" value="NZ_QXDA01000003.1"/>
</dbReference>
<evidence type="ECO:0000313" key="3">
    <source>
        <dbReference type="Proteomes" id="UP000265836"/>
    </source>
</evidence>
<protein>
    <submittedName>
        <fullName evidence="2">Trypsin</fullName>
    </submittedName>
</protein>
<dbReference type="SUPFAM" id="SSF50494">
    <property type="entry name" value="Trypsin-like serine proteases"/>
    <property type="match status" value="1"/>
</dbReference>
<comment type="caution">
    <text evidence="2">The sequence shown here is derived from an EMBL/GenBank/DDBJ whole genome shotgun (WGS) entry which is preliminary data.</text>
</comment>
<reference evidence="2 3" key="1">
    <citation type="submission" date="2018-08" db="EMBL/GenBank/DDBJ databases">
        <title>Genome sequencing of rice bacterial endophytes.</title>
        <authorList>
            <person name="Venturi V."/>
        </authorList>
    </citation>
    <scope>NUCLEOTIDE SEQUENCE [LARGE SCALE GENOMIC DNA]</scope>
    <source>
        <strain evidence="2 3">E1205</strain>
    </source>
</reference>
<evidence type="ECO:0000313" key="2">
    <source>
        <dbReference type="EMBL" id="RIA31311.1"/>
    </source>
</evidence>
<dbReference type="InterPro" id="IPR009003">
    <property type="entry name" value="Peptidase_S1_PA"/>
</dbReference>
<dbReference type="EMBL" id="QXDA01000003">
    <property type="protein sequence ID" value="RIA31311.1"/>
    <property type="molecule type" value="Genomic_DNA"/>
</dbReference>
<proteinExistence type="predicted"/>
<dbReference type="InterPro" id="IPR043504">
    <property type="entry name" value="Peptidase_S1_PA_chymotrypsin"/>
</dbReference>
<dbReference type="InterPro" id="IPR001254">
    <property type="entry name" value="Trypsin_dom"/>
</dbReference>
<dbReference type="Pfam" id="PF00089">
    <property type="entry name" value="Trypsin"/>
    <property type="match status" value="1"/>
</dbReference>
<dbReference type="GO" id="GO:0004252">
    <property type="term" value="F:serine-type endopeptidase activity"/>
    <property type="evidence" value="ECO:0007669"/>
    <property type="project" value="InterPro"/>
</dbReference>
<dbReference type="Gene3D" id="2.40.10.10">
    <property type="entry name" value="Trypsin-like serine proteases"/>
    <property type="match status" value="2"/>
</dbReference>
<dbReference type="GO" id="GO:0006508">
    <property type="term" value="P:proteolysis"/>
    <property type="evidence" value="ECO:0007669"/>
    <property type="project" value="InterPro"/>
</dbReference>